<dbReference type="Pfam" id="PF12680">
    <property type="entry name" value="SnoaL_2"/>
    <property type="match status" value="1"/>
</dbReference>
<dbReference type="InterPro" id="IPR032710">
    <property type="entry name" value="NTF2-like_dom_sf"/>
</dbReference>
<organism evidence="2 3">
    <name type="scientific">Yinghuangia soli</name>
    <dbReference type="NCBI Taxonomy" id="2908204"/>
    <lineage>
        <taxon>Bacteria</taxon>
        <taxon>Bacillati</taxon>
        <taxon>Actinomycetota</taxon>
        <taxon>Actinomycetes</taxon>
        <taxon>Kitasatosporales</taxon>
        <taxon>Streptomycetaceae</taxon>
        <taxon>Yinghuangia</taxon>
    </lineage>
</organism>
<dbReference type="Proteomes" id="UP001165378">
    <property type="component" value="Unassembled WGS sequence"/>
</dbReference>
<dbReference type="InterPro" id="IPR037401">
    <property type="entry name" value="SnoaL-like"/>
</dbReference>
<feature type="domain" description="SnoaL-like" evidence="1">
    <location>
        <begin position="10"/>
        <end position="116"/>
    </location>
</feature>
<proteinExistence type="predicted"/>
<dbReference type="AlphaFoldDB" id="A0AA41Q602"/>
<sequence>MSEHPDSALVRRGYAAFSAGDMETLAGLMTADCVHHVPGSHPLSGHFKGRDNVLGTYYAGMAEQTDGTMTVDLERVMADGRGHVISVHRIRAQRQGRTIDENGALFFTIVGGKISDIDECVADIDASDAFWS</sequence>
<dbReference type="Gene3D" id="3.10.450.50">
    <property type="match status" value="1"/>
</dbReference>
<reference evidence="2" key="1">
    <citation type="submission" date="2022-01" db="EMBL/GenBank/DDBJ databases">
        <title>Genome-Based Taxonomic Classification of the Phylum Actinobacteria.</title>
        <authorList>
            <person name="Gao Y."/>
        </authorList>
    </citation>
    <scope>NUCLEOTIDE SEQUENCE</scope>
    <source>
        <strain evidence="2">KLBMP 8922</strain>
    </source>
</reference>
<dbReference type="RefSeq" id="WP_235057001.1">
    <property type="nucleotide sequence ID" value="NZ_JAKFHA010000031.1"/>
</dbReference>
<dbReference type="PANTHER" id="PTHR41252">
    <property type="entry name" value="BLR2505 PROTEIN"/>
    <property type="match status" value="1"/>
</dbReference>
<keyword evidence="3" id="KW-1185">Reference proteome</keyword>
<protein>
    <submittedName>
        <fullName evidence="2">Nuclear transport factor 2 family protein</fullName>
    </submittedName>
</protein>
<evidence type="ECO:0000313" key="3">
    <source>
        <dbReference type="Proteomes" id="UP001165378"/>
    </source>
</evidence>
<gene>
    <name evidence="2" type="ORF">LZ495_34105</name>
</gene>
<accession>A0AA41Q602</accession>
<comment type="caution">
    <text evidence="2">The sequence shown here is derived from an EMBL/GenBank/DDBJ whole genome shotgun (WGS) entry which is preliminary data.</text>
</comment>
<dbReference type="SUPFAM" id="SSF54427">
    <property type="entry name" value="NTF2-like"/>
    <property type="match status" value="1"/>
</dbReference>
<evidence type="ECO:0000259" key="1">
    <source>
        <dbReference type="Pfam" id="PF12680"/>
    </source>
</evidence>
<dbReference type="PANTHER" id="PTHR41252:SF1">
    <property type="entry name" value="BLR2505 PROTEIN"/>
    <property type="match status" value="1"/>
</dbReference>
<name>A0AA41Q602_9ACTN</name>
<dbReference type="EMBL" id="JAKFHA010000031">
    <property type="protein sequence ID" value="MCF2532225.1"/>
    <property type="molecule type" value="Genomic_DNA"/>
</dbReference>
<evidence type="ECO:0000313" key="2">
    <source>
        <dbReference type="EMBL" id="MCF2532225.1"/>
    </source>
</evidence>